<dbReference type="GO" id="GO:0005783">
    <property type="term" value="C:endoplasmic reticulum"/>
    <property type="evidence" value="ECO:0007669"/>
    <property type="project" value="TreeGrafter"/>
</dbReference>
<keyword evidence="3 7" id="KW-0812">Transmembrane</keyword>
<name>A0A8B6F0Q7_MYTGA</name>
<dbReference type="GO" id="GO:0006888">
    <property type="term" value="P:endoplasmic reticulum to Golgi vesicle-mediated transport"/>
    <property type="evidence" value="ECO:0007669"/>
    <property type="project" value="TreeGrafter"/>
</dbReference>
<feature type="domain" description="Endoplasmic reticulum vesicle transporter N-terminal" evidence="9">
    <location>
        <begin position="39"/>
        <end position="126"/>
    </location>
</feature>
<organism evidence="10 11">
    <name type="scientific">Mytilus galloprovincialis</name>
    <name type="common">Mediterranean mussel</name>
    <dbReference type="NCBI Taxonomy" id="29158"/>
    <lineage>
        <taxon>Eukaryota</taxon>
        <taxon>Metazoa</taxon>
        <taxon>Spiralia</taxon>
        <taxon>Lophotrochozoa</taxon>
        <taxon>Mollusca</taxon>
        <taxon>Bivalvia</taxon>
        <taxon>Autobranchia</taxon>
        <taxon>Pteriomorphia</taxon>
        <taxon>Mytilida</taxon>
        <taxon>Mytiloidea</taxon>
        <taxon>Mytilidae</taxon>
        <taxon>Mytilinae</taxon>
        <taxon>Mytilus</taxon>
    </lineage>
</organism>
<evidence type="ECO:0000256" key="1">
    <source>
        <dbReference type="ARBA" id="ARBA00004457"/>
    </source>
</evidence>
<dbReference type="GO" id="GO:0006890">
    <property type="term" value="P:retrograde vesicle-mediated transport, Golgi to endoplasmic reticulum"/>
    <property type="evidence" value="ECO:0007669"/>
    <property type="project" value="TreeGrafter"/>
</dbReference>
<dbReference type="PANTHER" id="PTHR10984">
    <property type="entry name" value="ENDOPLASMIC RETICULUM-GOLGI INTERMEDIATE COMPARTMENT PROTEIN"/>
    <property type="match status" value="1"/>
</dbReference>
<comment type="subcellular location">
    <subcellularLocation>
        <location evidence="1">Endoplasmic reticulum-Golgi intermediate compartment membrane</location>
        <topology evidence="1">Multi-pass membrane protein</topology>
    </subcellularLocation>
</comment>
<evidence type="ECO:0000259" key="9">
    <source>
        <dbReference type="Pfam" id="PF13850"/>
    </source>
</evidence>
<gene>
    <name evidence="10" type="ORF">MGAL_10B068879</name>
</gene>
<comment type="caution">
    <text evidence="10">The sequence shown here is derived from an EMBL/GenBank/DDBJ whole genome shotgun (WGS) entry which is preliminary data.</text>
</comment>
<evidence type="ECO:0000256" key="2">
    <source>
        <dbReference type="ARBA" id="ARBA00005648"/>
    </source>
</evidence>
<feature type="compositionally biased region" description="Polar residues" evidence="6">
    <location>
        <begin position="404"/>
        <end position="420"/>
    </location>
</feature>
<comment type="similarity">
    <text evidence="2">Belongs to the ERGIC family.</text>
</comment>
<reference evidence="10" key="1">
    <citation type="submission" date="2018-11" db="EMBL/GenBank/DDBJ databases">
        <authorList>
            <person name="Alioto T."/>
            <person name="Alioto T."/>
        </authorList>
    </citation>
    <scope>NUCLEOTIDE SEQUENCE</scope>
</reference>
<evidence type="ECO:0000256" key="3">
    <source>
        <dbReference type="ARBA" id="ARBA00022692"/>
    </source>
</evidence>
<dbReference type="AlphaFoldDB" id="A0A8B6F0Q7"/>
<protein>
    <submittedName>
        <fullName evidence="10">Endoplasmic reticulum-Golgi intermediate compartment protein 2</fullName>
    </submittedName>
</protein>
<dbReference type="Pfam" id="PF13850">
    <property type="entry name" value="ERGIC_N"/>
    <property type="match status" value="1"/>
</dbReference>
<proteinExistence type="inferred from homology"/>
<dbReference type="GO" id="GO:0033116">
    <property type="term" value="C:endoplasmic reticulum-Golgi intermediate compartment membrane"/>
    <property type="evidence" value="ECO:0007669"/>
    <property type="project" value="UniProtKB-SubCell"/>
</dbReference>
<dbReference type="GO" id="GO:0030134">
    <property type="term" value="C:COPII-coated ER to Golgi transport vesicle"/>
    <property type="evidence" value="ECO:0007669"/>
    <property type="project" value="TreeGrafter"/>
</dbReference>
<evidence type="ECO:0000256" key="4">
    <source>
        <dbReference type="ARBA" id="ARBA00022989"/>
    </source>
</evidence>
<evidence type="ECO:0000259" key="8">
    <source>
        <dbReference type="Pfam" id="PF07970"/>
    </source>
</evidence>
<accession>A0A8B6F0Q7</accession>
<feature type="region of interest" description="Disordered" evidence="6">
    <location>
        <begin position="399"/>
        <end position="420"/>
    </location>
</feature>
<dbReference type="PANTHER" id="PTHR10984:SF30">
    <property type="entry name" value="ENDOPLASMIC RETICULUM-GOLGI INTERMEDIATE COMPARTMENT PROTEIN 2"/>
    <property type="match status" value="1"/>
</dbReference>
<evidence type="ECO:0000256" key="7">
    <source>
        <dbReference type="SAM" id="Phobius"/>
    </source>
</evidence>
<evidence type="ECO:0000313" key="10">
    <source>
        <dbReference type="EMBL" id="VDI42828.1"/>
    </source>
</evidence>
<keyword evidence="5 7" id="KW-0472">Membrane</keyword>
<sequence length="420" mass="47746">MPTDYNNLLINREIGRNINWDKRMRRLNAVNRKQALKVVKELDAFPKVLDDYKETTATGGGVSLAVFGVIIILVLSEVIYYARTELKFDYEVDTQMDGKLKINIDITVAMRCNALGADVVDSTGQNFGHSNFGSLEMDDTYFELSTEQRRYLDIIQDVNKYLREEYHAIQELMWLSGSVYTSFRKGMPERKDKPSHRPDACRIHGTLVVNKVAGNFHITAGKSIPVFPSGHAHISFNIGDNEMNYTHRINHLSFGDIVHGVVSPLDGEEKITKDNYHLFQYFIQVVPTEVRTYRANVDTYQYAVTERNRTINHAKGSHGISGIFYKYDLNSLKIRVREQHQPIWQFLVRLCGIIGGVFSVAGMMRNWSGFLADIICCRFHLGKYKESDSSSSSSQILTQSLTDDSSFNNSPKVNLLQSGT</sequence>
<evidence type="ECO:0000256" key="5">
    <source>
        <dbReference type="ARBA" id="ARBA00023136"/>
    </source>
</evidence>
<dbReference type="InterPro" id="IPR045888">
    <property type="entry name" value="Erv"/>
</dbReference>
<evidence type="ECO:0000313" key="11">
    <source>
        <dbReference type="Proteomes" id="UP000596742"/>
    </source>
</evidence>
<dbReference type="OrthoDB" id="5541786at2759"/>
<dbReference type="InterPro" id="IPR039542">
    <property type="entry name" value="Erv_N"/>
</dbReference>
<keyword evidence="4 7" id="KW-1133">Transmembrane helix</keyword>
<feature type="domain" description="Endoplasmic reticulum vesicle transporter C-terminal" evidence="8">
    <location>
        <begin position="190"/>
        <end position="363"/>
    </location>
</feature>
<dbReference type="InterPro" id="IPR012936">
    <property type="entry name" value="Erv_C"/>
</dbReference>
<dbReference type="EMBL" id="UYJE01006072">
    <property type="protein sequence ID" value="VDI42828.1"/>
    <property type="molecule type" value="Genomic_DNA"/>
</dbReference>
<keyword evidence="11" id="KW-1185">Reference proteome</keyword>
<dbReference type="Pfam" id="PF07970">
    <property type="entry name" value="COPIIcoated_ERV"/>
    <property type="match status" value="1"/>
</dbReference>
<dbReference type="Proteomes" id="UP000596742">
    <property type="component" value="Unassembled WGS sequence"/>
</dbReference>
<feature type="transmembrane region" description="Helical" evidence="7">
    <location>
        <begin position="62"/>
        <end position="82"/>
    </location>
</feature>
<evidence type="ECO:0000256" key="6">
    <source>
        <dbReference type="SAM" id="MobiDB-lite"/>
    </source>
</evidence>